<evidence type="ECO:0000313" key="2">
    <source>
        <dbReference type="Proteomes" id="UP000078295"/>
    </source>
</evidence>
<reference evidence="1 2" key="1">
    <citation type="journal article" date="2016" name="Genome Biol. Evol.">
        <title>Comparative Genomic Analyses of the Moraxella catarrhalis Serosensitive and Seroresistant Lineages Demonstrate Their Independent Evolution.</title>
        <authorList>
            <person name="Earl J.P."/>
            <person name="de Vries S.P."/>
            <person name="Ahmed A."/>
            <person name="Powell E."/>
            <person name="Schultz M.P."/>
            <person name="Hermans P.W."/>
            <person name="Hill D.J."/>
            <person name="Zhou Z."/>
            <person name="Constantinidou C.I."/>
            <person name="Hu F.Z."/>
            <person name="Bootsma H.J."/>
            <person name="Ehrlich G.D."/>
        </authorList>
    </citation>
    <scope>NUCLEOTIDE SEQUENCE [LARGE SCALE GENOMIC DNA]</scope>
    <source>
        <strain evidence="1 2">F23</strain>
    </source>
</reference>
<gene>
    <name evidence="1" type="ORF">AO370_1636</name>
</gene>
<protein>
    <submittedName>
        <fullName evidence="1">Uncharacterized protein</fullName>
    </submittedName>
</protein>
<dbReference type="EMBL" id="LXHQ01000042">
    <property type="protein sequence ID" value="OAV23592.1"/>
    <property type="molecule type" value="Genomic_DNA"/>
</dbReference>
<comment type="caution">
    <text evidence="1">The sequence shown here is derived from an EMBL/GenBank/DDBJ whole genome shotgun (WGS) entry which is preliminary data.</text>
</comment>
<proteinExistence type="predicted"/>
<dbReference type="Proteomes" id="UP000078295">
    <property type="component" value="Unassembled WGS sequence"/>
</dbReference>
<accession>A0A198WRY9</accession>
<sequence length="39" mass="4841">MAVWLCLSVIAWLWVYYRHLLPNCQALFLKKFDFFWCKS</sequence>
<name>A0A198WRY9_MORCA</name>
<dbReference type="AlphaFoldDB" id="A0A198WRY9"/>
<organism evidence="1 2">
    <name type="scientific">Moraxella catarrhalis</name>
    <name type="common">Branhamella catarrhalis</name>
    <dbReference type="NCBI Taxonomy" id="480"/>
    <lineage>
        <taxon>Bacteria</taxon>
        <taxon>Pseudomonadati</taxon>
        <taxon>Pseudomonadota</taxon>
        <taxon>Gammaproteobacteria</taxon>
        <taxon>Moraxellales</taxon>
        <taxon>Moraxellaceae</taxon>
        <taxon>Moraxella</taxon>
    </lineage>
</organism>
<evidence type="ECO:0000313" key="1">
    <source>
        <dbReference type="EMBL" id="OAV23592.1"/>
    </source>
</evidence>